<evidence type="ECO:0000313" key="8">
    <source>
        <dbReference type="EMBL" id="ELY32179.1"/>
    </source>
</evidence>
<evidence type="ECO:0000259" key="6">
    <source>
        <dbReference type="Pfam" id="PF02737"/>
    </source>
</evidence>
<dbReference type="Pfam" id="PF02737">
    <property type="entry name" value="3HCDH_N"/>
    <property type="match status" value="1"/>
</dbReference>
<dbReference type="GO" id="GO:0070403">
    <property type="term" value="F:NAD+ binding"/>
    <property type="evidence" value="ECO:0007669"/>
    <property type="project" value="InterPro"/>
</dbReference>
<sequence length="354" mass="38358">MDTEPDHQPNPQSDSDTSMTVTIIGAGSMGHGFVVQFLRSGLSVRLVDHRESNLERARERARTAANFLAEQELAALEPAAVETDVTYTTDRARAVADADVVLETISEDLDAKRELFSALADEADADALLASNTSGLPITDIAAGAPDAADRIIGCHWWYPPYLLRPVEVIPGEQTSQRTVERLRSFLAGVDRDPVMVERDVPGFVWNRVQHAVIRECLHIVEEGIASADDVNRAIRDGYATRTAAIGPLETVDIAGLELFQTSANDIYPDLTDRDDANPLYGERIDEGRTGIEAGAGFFDYDRKPDEITGRRDERVAAIRRALGGFADDSDTTGDTGTSAAGYSGDPTEPDGPE</sequence>
<keyword evidence="2 7" id="KW-0560">Oxidoreductase</keyword>
<dbReference type="GO" id="GO:0006631">
    <property type="term" value="P:fatty acid metabolic process"/>
    <property type="evidence" value="ECO:0007669"/>
    <property type="project" value="InterPro"/>
</dbReference>
<dbReference type="Proteomes" id="UP000001879">
    <property type="component" value="Plasmid pNMAG01"/>
</dbReference>
<evidence type="ECO:0000256" key="3">
    <source>
        <dbReference type="PIRSR" id="PIRSR000105-1"/>
    </source>
</evidence>
<evidence type="ECO:0000256" key="1">
    <source>
        <dbReference type="ARBA" id="ARBA00009463"/>
    </source>
</evidence>
<dbReference type="InterPro" id="IPR008927">
    <property type="entry name" value="6-PGluconate_DH-like_C_sf"/>
</dbReference>
<reference evidence="8 10" key="3">
    <citation type="journal article" date="2014" name="PLoS Genet.">
        <title>Phylogenetically driven sequencing of extremely halophilic archaea reveals strategies for static and dynamic osmo-response.</title>
        <authorList>
            <person name="Becker E.A."/>
            <person name="Seitzer P.M."/>
            <person name="Tritt A."/>
            <person name="Larsen D."/>
            <person name="Krusor M."/>
            <person name="Yao A.I."/>
            <person name="Wu D."/>
            <person name="Madern D."/>
            <person name="Eisen J.A."/>
            <person name="Darling A.E."/>
            <person name="Facciotti M.T."/>
        </authorList>
    </citation>
    <scope>NUCLEOTIDE SEQUENCE [LARGE SCALE GENOMIC DNA]</scope>
    <source>
        <strain evidence="10">ATCC 43099 / DSM 3394 / CCM 3739 / CIP 104546 / IAM 13178 / JCM 8861 / NBRC 102185 / NCIMB 2190 / MS3</strain>
        <strain evidence="8">MS-3</strain>
    </source>
</reference>
<evidence type="ECO:0000256" key="4">
    <source>
        <dbReference type="SAM" id="MobiDB-lite"/>
    </source>
</evidence>
<dbReference type="EC" id="1.1.1.35" evidence="7"/>
<dbReference type="InterPro" id="IPR013328">
    <property type="entry name" value="6PGD_dom2"/>
</dbReference>
<feature type="compositionally biased region" description="Low complexity" evidence="4">
    <location>
        <begin position="333"/>
        <end position="345"/>
    </location>
</feature>
<dbReference type="Proteomes" id="UP000011543">
    <property type="component" value="Unassembled WGS sequence"/>
</dbReference>
<accession>D3T1K2</accession>
<reference evidence="7 9" key="2">
    <citation type="journal article" date="2012" name="BMC Genomics">
        <title>A comparative genomics perspective on the genetic content of the alkaliphilic haloarchaeon Natrialba magadii ATCC 43099T.</title>
        <authorList>
            <person name="Siddaramappa S."/>
            <person name="Challacombe J.F."/>
            <person name="Decastro R.E."/>
            <person name="Pfeiffer F."/>
            <person name="Sastre D.E."/>
            <person name="Gimenez M.I."/>
            <person name="Paggi R.A."/>
            <person name="Detter J.C."/>
            <person name="Davenport K.W."/>
            <person name="Goodwin L.A."/>
            <person name="Kyrpides N."/>
            <person name="Tapia R."/>
            <person name="Pitluck S."/>
            <person name="Lucas S."/>
            <person name="Woyke T."/>
            <person name="Maupin-Furlow J.A."/>
        </authorList>
    </citation>
    <scope>NUCLEOTIDE SEQUENCE [LARGE SCALE GENOMIC DNA]</scope>
    <source>
        <strain evidence="7">ATCC 43099</strain>
        <strain evidence="9">ATCC 43099 / DSM 3394 / CCM 3739 / CIP 104546 / IAM 13178 / JCM 8861 / NBRC 102185 / NCIMB 2190 / MS3</strain>
    </source>
</reference>
<feature type="domain" description="3-hydroxyacyl-CoA dehydrogenase C-terminal" evidence="5">
    <location>
        <begin position="203"/>
        <end position="301"/>
    </location>
</feature>
<dbReference type="AlphaFoldDB" id="D3T1K2"/>
<evidence type="ECO:0000259" key="5">
    <source>
        <dbReference type="Pfam" id="PF00725"/>
    </source>
</evidence>
<dbReference type="InterPro" id="IPR036291">
    <property type="entry name" value="NAD(P)-bd_dom_sf"/>
</dbReference>
<evidence type="ECO:0000313" key="9">
    <source>
        <dbReference type="Proteomes" id="UP000001879"/>
    </source>
</evidence>
<evidence type="ECO:0000313" key="7">
    <source>
        <dbReference type="EMBL" id="ADD07461.1"/>
    </source>
</evidence>
<dbReference type="Gene3D" id="3.40.50.720">
    <property type="entry name" value="NAD(P)-binding Rossmann-like Domain"/>
    <property type="match status" value="1"/>
</dbReference>
<evidence type="ECO:0000313" key="10">
    <source>
        <dbReference type="Proteomes" id="UP000011543"/>
    </source>
</evidence>
<comment type="similarity">
    <text evidence="1">Belongs to the 3-hydroxyacyl-CoA dehydrogenase family.</text>
</comment>
<dbReference type="EMBL" id="AOHS01000018">
    <property type="protein sequence ID" value="ELY32179.1"/>
    <property type="molecule type" value="Genomic_DNA"/>
</dbReference>
<dbReference type="Gene3D" id="1.10.1040.10">
    <property type="entry name" value="N-(1-d-carboxylethyl)-l-norvaline Dehydrogenase, domain 2"/>
    <property type="match status" value="1"/>
</dbReference>
<dbReference type="GO" id="GO:0003857">
    <property type="term" value="F:(3S)-3-hydroxyacyl-CoA dehydrogenase (NAD+) activity"/>
    <property type="evidence" value="ECO:0007669"/>
    <property type="project" value="UniProtKB-EC"/>
</dbReference>
<dbReference type="PIRSF" id="PIRSF000105">
    <property type="entry name" value="HCDH"/>
    <property type="match status" value="1"/>
</dbReference>
<keyword evidence="9" id="KW-1185">Reference proteome</keyword>
<evidence type="ECO:0000256" key="2">
    <source>
        <dbReference type="ARBA" id="ARBA00023002"/>
    </source>
</evidence>
<dbReference type="PROSITE" id="PS00067">
    <property type="entry name" value="3HCDH"/>
    <property type="match status" value="1"/>
</dbReference>
<organism evidence="7 9">
    <name type="scientific">Natrialba magadii (strain ATCC 43099 / DSM 3394 / CCM 3739 / CIP 104546 / IAM 13178 / JCM 8861 / NBRC 102185 / NCIMB 2190 / MS3)</name>
    <name type="common">Natronobacterium magadii</name>
    <dbReference type="NCBI Taxonomy" id="547559"/>
    <lineage>
        <taxon>Archaea</taxon>
        <taxon>Methanobacteriati</taxon>
        <taxon>Methanobacteriota</taxon>
        <taxon>Stenosarchaea group</taxon>
        <taxon>Halobacteria</taxon>
        <taxon>Halobacteriales</taxon>
        <taxon>Natrialbaceae</taxon>
        <taxon>Natrialba</taxon>
    </lineage>
</organism>
<dbReference type="SUPFAM" id="SSF51735">
    <property type="entry name" value="NAD(P)-binding Rossmann-fold domains"/>
    <property type="match status" value="1"/>
</dbReference>
<protein>
    <submittedName>
        <fullName evidence="7 8">3-hydroxyacyl-CoA dehydrogenase</fullName>
        <ecNumber evidence="7">1.1.1.35</ecNumber>
    </submittedName>
</protein>
<dbReference type="KEGG" id="nmg:Nmag_3920"/>
<dbReference type="InterPro" id="IPR022694">
    <property type="entry name" value="3-OHacyl-CoA_DH"/>
</dbReference>
<reference evidence="7" key="4">
    <citation type="submission" date="2016-09" db="EMBL/GenBank/DDBJ databases">
        <authorList>
            <person name="Pfeiffer F."/>
        </authorList>
    </citation>
    <scope>NUCLEOTIDE SEQUENCE</scope>
    <source>
        <strain evidence="7">ATCC 43099</strain>
        <plasmid evidence="7">pNMAG01</plasmid>
    </source>
</reference>
<name>D3T1K2_NATMM</name>
<proteinExistence type="inferred from homology"/>
<dbReference type="EMBL" id="CP001933">
    <property type="protein sequence ID" value="ADD07461.1"/>
    <property type="molecule type" value="Genomic_DNA"/>
</dbReference>
<reference evidence="9" key="1">
    <citation type="submission" date="2010-02" db="EMBL/GenBank/DDBJ databases">
        <title>Complete sequence of plasmid 1 of Natrialba magadii ATCC 43099.</title>
        <authorList>
            <consortium name="US DOE Joint Genome Institute"/>
            <person name="Lucas S."/>
            <person name="Copeland A."/>
            <person name="Lapidus A."/>
            <person name="Cheng J.-F."/>
            <person name="Bruce D."/>
            <person name="Goodwin L."/>
            <person name="Pitluck S."/>
            <person name="Davenport K."/>
            <person name="Saunders E."/>
            <person name="Detter J.C."/>
            <person name="Han C."/>
            <person name="Tapia R."/>
            <person name="Land M."/>
            <person name="Hauser L."/>
            <person name="Kyrpides N."/>
            <person name="Mikhailova N."/>
            <person name="De Castro R.E."/>
            <person name="Maupin-Furlow J.A."/>
            <person name="Woyke T."/>
        </authorList>
    </citation>
    <scope>NUCLEOTIDE SEQUENCE [LARGE SCALE GENOMIC DNA]</scope>
    <source>
        <strain evidence="9">ATCC 43099 / DSM 3394 / CCM 3739 / CIP 104546 / IAM 13178 / JCM 8861 / NBRC 102185 / NCIMB 2190 / MS3</strain>
        <plasmid evidence="9">pNMAG01</plasmid>
    </source>
</reference>
<dbReference type="PATRIC" id="fig|547559.17.peg.823"/>
<geneLocation type="plasmid" evidence="7 9">
    <name>pNMAG01</name>
</geneLocation>
<dbReference type="SUPFAM" id="SSF48179">
    <property type="entry name" value="6-phosphogluconate dehydrogenase C-terminal domain-like"/>
    <property type="match status" value="1"/>
</dbReference>
<feature type="site" description="Important for catalytic activity" evidence="3">
    <location>
        <position position="156"/>
    </location>
</feature>
<keyword evidence="7" id="KW-0614">Plasmid</keyword>
<dbReference type="GeneID" id="8826790"/>
<dbReference type="InterPro" id="IPR006176">
    <property type="entry name" value="3-OHacyl-CoA_DH_NAD-bd"/>
</dbReference>
<feature type="domain" description="3-hydroxyacyl-CoA dehydrogenase NAD binding" evidence="6">
    <location>
        <begin position="20"/>
        <end position="200"/>
    </location>
</feature>
<dbReference type="HOGENOM" id="CLU_009834_2_0_2"/>
<dbReference type="PANTHER" id="PTHR48075">
    <property type="entry name" value="3-HYDROXYACYL-COA DEHYDROGENASE FAMILY PROTEIN"/>
    <property type="match status" value="1"/>
</dbReference>
<dbReference type="Pfam" id="PF00725">
    <property type="entry name" value="3HCDH"/>
    <property type="match status" value="1"/>
</dbReference>
<dbReference type="OrthoDB" id="51300at2157"/>
<gene>
    <name evidence="7" type="primary">hbd7</name>
    <name evidence="7" type="ordered locus">Nmag_3920</name>
    <name evidence="8" type="ORF">C500_04299</name>
</gene>
<dbReference type="PANTHER" id="PTHR48075:SF5">
    <property type="entry name" value="3-HYDROXYBUTYRYL-COA DEHYDROGENASE"/>
    <property type="match status" value="1"/>
</dbReference>
<feature type="region of interest" description="Disordered" evidence="4">
    <location>
        <begin position="323"/>
        <end position="354"/>
    </location>
</feature>
<dbReference type="InterPro" id="IPR006108">
    <property type="entry name" value="3HC_DH_C"/>
</dbReference>
<dbReference type="InterPro" id="IPR006180">
    <property type="entry name" value="3-OHacyl-CoA_DH_CS"/>
</dbReference>
<dbReference type="RefSeq" id="WP_004214460.1">
    <property type="nucleotide sequence ID" value="NC_013923.1"/>
</dbReference>